<feature type="repeat" description="PPR" evidence="2">
    <location>
        <begin position="344"/>
        <end position="378"/>
    </location>
</feature>
<dbReference type="PANTHER" id="PTHR47942">
    <property type="entry name" value="TETRATRICOPEPTIDE REPEAT (TPR)-LIKE SUPERFAMILY PROTEIN-RELATED"/>
    <property type="match status" value="1"/>
</dbReference>
<proteinExistence type="predicted"/>
<feature type="repeat" description="PPR" evidence="2">
    <location>
        <begin position="445"/>
        <end position="479"/>
    </location>
</feature>
<dbReference type="Proteomes" id="UP001189122">
    <property type="component" value="Unassembled WGS sequence"/>
</dbReference>
<feature type="repeat" description="PPR" evidence="2">
    <location>
        <begin position="274"/>
        <end position="308"/>
    </location>
</feature>
<gene>
    <name evidence="4" type="ORF">SI7747_12015729</name>
</gene>
<dbReference type="NCBIfam" id="TIGR00756">
    <property type="entry name" value="PPR"/>
    <property type="match status" value="5"/>
</dbReference>
<keyword evidence="5" id="KW-1185">Reference proteome</keyword>
<dbReference type="SUPFAM" id="SSF160443">
    <property type="entry name" value="SMR domain-like"/>
    <property type="match status" value="1"/>
</dbReference>
<evidence type="ECO:0000313" key="5">
    <source>
        <dbReference type="Proteomes" id="UP001189122"/>
    </source>
</evidence>
<dbReference type="EMBL" id="LR743599">
    <property type="protein sequence ID" value="CAA2630091.1"/>
    <property type="molecule type" value="Genomic_DNA"/>
</dbReference>
<dbReference type="InterPro" id="IPR051222">
    <property type="entry name" value="PPR/CCM1_RNA-binding"/>
</dbReference>
<sequence>MIAESVLASDAVSAGQSQFVARLDTRLVSKGLSSILRRGELEEVMEFLTSVDKLGIRPSALFDNVAAEDLAVQCRRLVHNSRVEEFVHVMETLAGYQFYIKRIVDPIRVLKIFVEKRDPDMAVRYASVLPQSQLLFCSIIQEFGKKKDIVSALSAFEAVKHKSGGFNMFACRSMIDVCGICGDYMRSRSLLKEFLTQKLIPNTHVFNSLMNVNAHDLSYTFYIYRKMQSMNVKLDVASYNILLKACCLAKRVDLAQDIYEEIKYIESTRTLELDVITYSTMIKAFADAKMWQMALKVKEDMLLAGVKPNIVTWSSLISACANTGLVDQAIRVFEEMLSCGCEPNSQCCNILLNACVKSCQYDRAFRFFHSWKETGFKLGSIPAITGSESTPGIGLSSDQVIGHTKVVAFRPTTATFNILMKACGTDYHHVKDLMNEMKEMGLSPNRISWSVLIDMCGNSCNMSGALQAFKTMRGVGIKPDVVAYTAAIKACVANNNLKIAYSLFEEMKRYQIHPNLVTYNTLLKARTRYGSLHDVRQCLAMYQDMRRAGYSANDYFLKDLLGRLLGFNDHLPETCESRAQSLFIERVAVLLQKDVSENQVVDLHGLTKVEARVVVLSVLRMIKESYGPGHPIDEDLIIITGIGKEIPGEVHREWDVKHAIVKLLQDQLGLEILVGQGRVPPGSRTWTFPDRARTLPPPPEERALEKKASFRRPEDMEC</sequence>
<dbReference type="InterPro" id="IPR036063">
    <property type="entry name" value="Smr_dom_sf"/>
</dbReference>
<feature type="repeat" description="PPR" evidence="2">
    <location>
        <begin position="309"/>
        <end position="343"/>
    </location>
</feature>
<feature type="repeat" description="PPR" evidence="2">
    <location>
        <begin position="480"/>
        <end position="514"/>
    </location>
</feature>
<dbReference type="PANTHER" id="PTHR47942:SF50">
    <property type="entry name" value="OS03G0284900 PROTEIN"/>
    <property type="match status" value="1"/>
</dbReference>
<dbReference type="InterPro" id="IPR002885">
    <property type="entry name" value="PPR_rpt"/>
</dbReference>
<dbReference type="Pfam" id="PF13041">
    <property type="entry name" value="PPR_2"/>
    <property type="match status" value="1"/>
</dbReference>
<evidence type="ECO:0000256" key="1">
    <source>
        <dbReference type="ARBA" id="ARBA00022737"/>
    </source>
</evidence>
<name>A0A7I8JGR5_SPIIN</name>
<evidence type="ECO:0000313" key="4">
    <source>
        <dbReference type="EMBL" id="CAA2630091.1"/>
    </source>
</evidence>
<dbReference type="AlphaFoldDB" id="A0A7I8JGR5"/>
<feature type="compositionally biased region" description="Basic and acidic residues" evidence="3">
    <location>
        <begin position="699"/>
        <end position="718"/>
    </location>
</feature>
<dbReference type="Pfam" id="PF13812">
    <property type="entry name" value="PPR_3"/>
    <property type="match status" value="3"/>
</dbReference>
<evidence type="ECO:0000256" key="3">
    <source>
        <dbReference type="SAM" id="MobiDB-lite"/>
    </source>
</evidence>
<dbReference type="EMBL" id="CACRZD030000012">
    <property type="protein sequence ID" value="CAA6669334.1"/>
    <property type="molecule type" value="Genomic_DNA"/>
</dbReference>
<dbReference type="PROSITE" id="PS51375">
    <property type="entry name" value="PPR"/>
    <property type="match status" value="6"/>
</dbReference>
<evidence type="ECO:0000256" key="2">
    <source>
        <dbReference type="PROSITE-ProRule" id="PRU00708"/>
    </source>
</evidence>
<dbReference type="InterPro" id="IPR011990">
    <property type="entry name" value="TPR-like_helical_dom_sf"/>
</dbReference>
<feature type="region of interest" description="Disordered" evidence="3">
    <location>
        <begin position="683"/>
        <end position="718"/>
    </location>
</feature>
<protein>
    <submittedName>
        <fullName evidence="4">Uncharacterized protein</fullName>
    </submittedName>
</protein>
<reference evidence="4 5" key="1">
    <citation type="submission" date="2019-12" db="EMBL/GenBank/DDBJ databases">
        <authorList>
            <person name="Scholz U."/>
            <person name="Mascher M."/>
            <person name="Fiebig A."/>
        </authorList>
    </citation>
    <scope>NUCLEOTIDE SEQUENCE</scope>
</reference>
<dbReference type="Gene3D" id="1.25.40.10">
    <property type="entry name" value="Tetratricopeptide repeat domain"/>
    <property type="match status" value="3"/>
</dbReference>
<keyword evidence="1" id="KW-0677">Repeat</keyword>
<dbReference type="Pfam" id="PF01535">
    <property type="entry name" value="PPR"/>
    <property type="match status" value="1"/>
</dbReference>
<feature type="repeat" description="PPR" evidence="2">
    <location>
        <begin position="235"/>
        <end position="269"/>
    </location>
</feature>
<dbReference type="Gene3D" id="3.30.1370.110">
    <property type="match status" value="1"/>
</dbReference>
<accession>A0A7I8JGR5</accession>
<organism evidence="4">
    <name type="scientific">Spirodela intermedia</name>
    <name type="common">Intermediate duckweed</name>
    <dbReference type="NCBI Taxonomy" id="51605"/>
    <lineage>
        <taxon>Eukaryota</taxon>
        <taxon>Viridiplantae</taxon>
        <taxon>Streptophyta</taxon>
        <taxon>Embryophyta</taxon>
        <taxon>Tracheophyta</taxon>
        <taxon>Spermatophyta</taxon>
        <taxon>Magnoliopsida</taxon>
        <taxon>Liliopsida</taxon>
        <taxon>Araceae</taxon>
        <taxon>Lemnoideae</taxon>
        <taxon>Spirodela</taxon>
    </lineage>
</organism>